<keyword evidence="2" id="KW-1185">Reference proteome</keyword>
<evidence type="ECO:0000313" key="2">
    <source>
        <dbReference type="Proteomes" id="UP001221757"/>
    </source>
</evidence>
<comment type="caution">
    <text evidence="1">The sequence shown here is derived from an EMBL/GenBank/DDBJ whole genome shotgun (WGS) entry which is preliminary data.</text>
</comment>
<proteinExistence type="predicted"/>
<dbReference type="EMBL" id="JARKIE010000018">
    <property type="protein sequence ID" value="KAJ7701253.1"/>
    <property type="molecule type" value="Genomic_DNA"/>
</dbReference>
<dbReference type="AlphaFoldDB" id="A0AAD7DXI5"/>
<protein>
    <submittedName>
        <fullName evidence="1">Uncharacterized protein</fullName>
    </submittedName>
</protein>
<evidence type="ECO:0000313" key="1">
    <source>
        <dbReference type="EMBL" id="KAJ7701253.1"/>
    </source>
</evidence>
<organism evidence="1 2">
    <name type="scientific">Mycena rosella</name>
    <name type="common">Pink bonnet</name>
    <name type="synonym">Agaricus rosellus</name>
    <dbReference type="NCBI Taxonomy" id="1033263"/>
    <lineage>
        <taxon>Eukaryota</taxon>
        <taxon>Fungi</taxon>
        <taxon>Dikarya</taxon>
        <taxon>Basidiomycota</taxon>
        <taxon>Agaricomycotina</taxon>
        <taxon>Agaricomycetes</taxon>
        <taxon>Agaricomycetidae</taxon>
        <taxon>Agaricales</taxon>
        <taxon>Marasmiineae</taxon>
        <taxon>Mycenaceae</taxon>
        <taxon>Mycena</taxon>
    </lineage>
</organism>
<accession>A0AAD7DXI5</accession>
<sequence length="115" mass="12834">MLPLQLPMQSPPLCLLSPFVIEHEITSLTFDYVDIMYMPTDGKLVCCVCILATIGSKLCAAPIQAFIPGASWDMLCKEVHLLPCFNPPTLSFLLFQLLSYEGDPVLLISQPYDQR</sequence>
<name>A0AAD7DXI5_MYCRO</name>
<gene>
    <name evidence="1" type="ORF">B0H17DRAFT_1195526</name>
</gene>
<dbReference type="Proteomes" id="UP001221757">
    <property type="component" value="Unassembled WGS sequence"/>
</dbReference>
<reference evidence="1" key="1">
    <citation type="submission" date="2023-03" db="EMBL/GenBank/DDBJ databases">
        <title>Massive genome expansion in bonnet fungi (Mycena s.s.) driven by repeated elements and novel gene families across ecological guilds.</title>
        <authorList>
            <consortium name="Lawrence Berkeley National Laboratory"/>
            <person name="Harder C.B."/>
            <person name="Miyauchi S."/>
            <person name="Viragh M."/>
            <person name="Kuo A."/>
            <person name="Thoen E."/>
            <person name="Andreopoulos B."/>
            <person name="Lu D."/>
            <person name="Skrede I."/>
            <person name="Drula E."/>
            <person name="Henrissat B."/>
            <person name="Morin E."/>
            <person name="Kohler A."/>
            <person name="Barry K."/>
            <person name="LaButti K."/>
            <person name="Morin E."/>
            <person name="Salamov A."/>
            <person name="Lipzen A."/>
            <person name="Mereny Z."/>
            <person name="Hegedus B."/>
            <person name="Baldrian P."/>
            <person name="Stursova M."/>
            <person name="Weitz H."/>
            <person name="Taylor A."/>
            <person name="Grigoriev I.V."/>
            <person name="Nagy L.G."/>
            <person name="Martin F."/>
            <person name="Kauserud H."/>
        </authorList>
    </citation>
    <scope>NUCLEOTIDE SEQUENCE</scope>
    <source>
        <strain evidence="1">CBHHK067</strain>
    </source>
</reference>